<protein>
    <recommendedName>
        <fullName evidence="4">Outer membrane protein beta-barrel domain-containing protein</fullName>
    </recommendedName>
</protein>
<feature type="chain" id="PRO_5007574651" description="Outer membrane protein beta-barrel domain-containing protein" evidence="1">
    <location>
        <begin position="24"/>
        <end position="242"/>
    </location>
</feature>
<evidence type="ECO:0000256" key="1">
    <source>
        <dbReference type="SAM" id="SignalP"/>
    </source>
</evidence>
<dbReference type="EMBL" id="LRPC01000001">
    <property type="protein sequence ID" value="KYG77204.1"/>
    <property type="molecule type" value="Genomic_DNA"/>
</dbReference>
<organism evidence="2 3">
    <name type="scientific">Roseivirga spongicola</name>
    <dbReference type="NCBI Taxonomy" id="333140"/>
    <lineage>
        <taxon>Bacteria</taxon>
        <taxon>Pseudomonadati</taxon>
        <taxon>Bacteroidota</taxon>
        <taxon>Cytophagia</taxon>
        <taxon>Cytophagales</taxon>
        <taxon>Roseivirgaceae</taxon>
        <taxon>Roseivirga</taxon>
    </lineage>
</organism>
<evidence type="ECO:0000313" key="3">
    <source>
        <dbReference type="Proteomes" id="UP000075606"/>
    </source>
</evidence>
<dbReference type="STRING" id="333140.AWW68_00085"/>
<dbReference type="Proteomes" id="UP000075606">
    <property type="component" value="Unassembled WGS sequence"/>
</dbReference>
<evidence type="ECO:0000313" key="2">
    <source>
        <dbReference type="EMBL" id="KYG77204.1"/>
    </source>
</evidence>
<comment type="caution">
    <text evidence="2">The sequence shown here is derived from an EMBL/GenBank/DDBJ whole genome shotgun (WGS) entry which is preliminary data.</text>
</comment>
<accession>A0A150XEW2</accession>
<gene>
    <name evidence="2" type="ORF">AWW68_00085</name>
</gene>
<dbReference type="RefSeq" id="WP_068215318.1">
    <property type="nucleotide sequence ID" value="NZ_CP139724.1"/>
</dbReference>
<keyword evidence="3" id="KW-1185">Reference proteome</keyword>
<sequence length="242" mass="27178">MIQFLKKSIFLLLAFGLTSQAYSQQIRQYIDEDYLTENVFGIVKTTNGGLISGLYFRHSKFLGNDNLSNWGIELVNIRHPREAKETTFTGSSFVFGKSNYLVSIRPTYGREKILFKKAPQQGARVTGLVAIGPAIGMEIPYYIEISQNQKEQYDPNNNQHARPFIVGNAGPFRGLGETNFVLGGHAKASLTFETNSTKRRVFGVEVGFTVDAFTREIEIMPLADNKSIYSAAFFAIYFGKRN</sequence>
<evidence type="ECO:0008006" key="4">
    <source>
        <dbReference type="Google" id="ProtNLM"/>
    </source>
</evidence>
<proteinExistence type="predicted"/>
<keyword evidence="1" id="KW-0732">Signal</keyword>
<name>A0A150XEW2_9BACT</name>
<dbReference type="OrthoDB" id="1523667at2"/>
<feature type="signal peptide" evidence="1">
    <location>
        <begin position="1"/>
        <end position="23"/>
    </location>
</feature>
<reference evidence="2 3" key="1">
    <citation type="submission" date="2016-01" db="EMBL/GenBank/DDBJ databases">
        <title>Genome sequencing of Roseivirga spongicola UST030701-084.</title>
        <authorList>
            <person name="Selvaratnam C."/>
            <person name="Thevarajoo S."/>
            <person name="Goh K.M."/>
            <person name="Ee R."/>
            <person name="Chan K.-G."/>
            <person name="Chong C.S."/>
        </authorList>
    </citation>
    <scope>NUCLEOTIDE SEQUENCE [LARGE SCALE GENOMIC DNA]</scope>
    <source>
        <strain evidence="2 3">UST030701-084</strain>
    </source>
</reference>
<dbReference type="AlphaFoldDB" id="A0A150XEW2"/>